<reference evidence="15" key="1">
    <citation type="submission" date="2017-08" db="EMBL/GenBank/DDBJ databases">
        <title>Draft Genome Sequence of Kocuria varians 80.</title>
        <authorList>
            <person name="Minaev M."/>
            <person name="Kurbakov K.A."/>
            <person name="Solodovnikova G.I."/>
            <person name="Kuznetsova O.A."/>
            <person name="Lisitsyn A.B."/>
        </authorList>
    </citation>
    <scope>NUCLEOTIDE SEQUENCE [LARGE SCALE GENOMIC DNA]</scope>
    <source>
        <strain evidence="15">80</strain>
    </source>
</reference>
<keyword evidence="15" id="KW-1185">Reference proteome</keyword>
<feature type="binding site" evidence="11">
    <location>
        <position position="134"/>
    </location>
    <ligand>
        <name>Zn(2+)</name>
        <dbReference type="ChEBI" id="CHEBI:29105"/>
    </ligand>
</feature>
<proteinExistence type="inferred from homology"/>
<dbReference type="InterPro" id="IPR002481">
    <property type="entry name" value="FUR"/>
</dbReference>
<evidence type="ECO:0000313" key="15">
    <source>
        <dbReference type="Proteomes" id="UP000216825"/>
    </source>
</evidence>
<dbReference type="KEGG" id="kvr:CIB50_0002224"/>
<accession>A0A7D7Q5U5</accession>
<evidence type="ECO:0000256" key="9">
    <source>
        <dbReference type="ARBA" id="ARBA00023125"/>
    </source>
</evidence>
<comment type="cofactor">
    <cofactor evidence="12">
        <name>Mn(2+)</name>
        <dbReference type="ChEBI" id="CHEBI:29035"/>
    </cofactor>
    <cofactor evidence="12">
        <name>Fe(2+)</name>
        <dbReference type="ChEBI" id="CHEBI:29033"/>
    </cofactor>
    <text evidence="12">Binds 1 Mn(2+) or Fe(2+) ion per subunit.</text>
</comment>
<feature type="binding site" evidence="12">
    <location>
        <position position="123"/>
    </location>
    <ligand>
        <name>Fe cation</name>
        <dbReference type="ChEBI" id="CHEBI:24875"/>
    </ligand>
</feature>
<dbReference type="GO" id="GO:0003700">
    <property type="term" value="F:DNA-binding transcription factor activity"/>
    <property type="evidence" value="ECO:0007669"/>
    <property type="project" value="InterPro"/>
</dbReference>
<dbReference type="Proteomes" id="UP000216825">
    <property type="component" value="Chromosome"/>
</dbReference>
<keyword evidence="12" id="KW-0408">Iron</keyword>
<dbReference type="InterPro" id="IPR043135">
    <property type="entry name" value="Fur_C"/>
</dbReference>
<dbReference type="GO" id="GO:0045892">
    <property type="term" value="P:negative regulation of DNA-templated transcription"/>
    <property type="evidence" value="ECO:0007669"/>
    <property type="project" value="TreeGrafter"/>
</dbReference>
<evidence type="ECO:0000256" key="10">
    <source>
        <dbReference type="ARBA" id="ARBA00023163"/>
    </source>
</evidence>
<evidence type="ECO:0000256" key="5">
    <source>
        <dbReference type="ARBA" id="ARBA00022491"/>
    </source>
</evidence>
<dbReference type="GO" id="GO:0008270">
    <property type="term" value="F:zinc ion binding"/>
    <property type="evidence" value="ECO:0007669"/>
    <property type="project" value="TreeGrafter"/>
</dbReference>
<keyword evidence="7 11" id="KW-0862">Zinc</keyword>
<dbReference type="Pfam" id="PF01475">
    <property type="entry name" value="FUR"/>
    <property type="match status" value="1"/>
</dbReference>
<keyword evidence="8" id="KW-0805">Transcription regulation</keyword>
<dbReference type="GO" id="GO:0000976">
    <property type="term" value="F:transcription cis-regulatory region binding"/>
    <property type="evidence" value="ECO:0007669"/>
    <property type="project" value="TreeGrafter"/>
</dbReference>
<feature type="binding site" evidence="11">
    <location>
        <position position="91"/>
    </location>
    <ligand>
        <name>Zn(2+)</name>
        <dbReference type="ChEBI" id="CHEBI:29105"/>
    </ligand>
</feature>
<comment type="subunit">
    <text evidence="3">Homodimer.</text>
</comment>
<dbReference type="AlphaFoldDB" id="A0A7D7Q5U5"/>
<gene>
    <name evidence="14" type="primary">zur</name>
    <name evidence="14" type="ORF">CIB50_0002224</name>
</gene>
<name>A0A7D7Q5U5_KOCVA</name>
<keyword evidence="10" id="KW-0804">Transcription</keyword>
<evidence type="ECO:0000256" key="11">
    <source>
        <dbReference type="PIRSR" id="PIRSR602481-1"/>
    </source>
</evidence>
<evidence type="ECO:0000256" key="13">
    <source>
        <dbReference type="SAM" id="MobiDB-lite"/>
    </source>
</evidence>
<feature type="binding site" evidence="12">
    <location>
        <position position="85"/>
    </location>
    <ligand>
        <name>Fe cation</name>
        <dbReference type="ChEBI" id="CHEBI:24875"/>
    </ligand>
</feature>
<comment type="subcellular location">
    <subcellularLocation>
        <location evidence="1">Cytoplasm</location>
    </subcellularLocation>
</comment>
<dbReference type="SUPFAM" id="SSF46785">
    <property type="entry name" value="Winged helix' DNA-binding domain"/>
    <property type="match status" value="1"/>
</dbReference>
<evidence type="ECO:0000256" key="6">
    <source>
        <dbReference type="ARBA" id="ARBA00022723"/>
    </source>
</evidence>
<evidence type="ECO:0000256" key="1">
    <source>
        <dbReference type="ARBA" id="ARBA00004496"/>
    </source>
</evidence>
<evidence type="ECO:0000256" key="4">
    <source>
        <dbReference type="ARBA" id="ARBA00022490"/>
    </source>
</evidence>
<comment type="cofactor">
    <cofactor evidence="11">
        <name>Zn(2+)</name>
        <dbReference type="ChEBI" id="CHEBI:29105"/>
    </cofactor>
    <text evidence="11">Binds 1 zinc ion per subunit.</text>
</comment>
<dbReference type="CDD" id="cd07153">
    <property type="entry name" value="Fur_like"/>
    <property type="match status" value="1"/>
</dbReference>
<dbReference type="EMBL" id="CP059343">
    <property type="protein sequence ID" value="QMS57480.1"/>
    <property type="molecule type" value="Genomic_DNA"/>
</dbReference>
<feature type="region of interest" description="Disordered" evidence="13">
    <location>
        <begin position="141"/>
        <end position="195"/>
    </location>
</feature>
<dbReference type="Gene3D" id="1.10.10.10">
    <property type="entry name" value="Winged helix-like DNA-binding domain superfamily/Winged helix DNA-binding domain"/>
    <property type="match status" value="1"/>
</dbReference>
<keyword evidence="5" id="KW-0678">Repressor</keyword>
<dbReference type="GO" id="GO:1900376">
    <property type="term" value="P:regulation of secondary metabolite biosynthetic process"/>
    <property type="evidence" value="ECO:0007669"/>
    <property type="project" value="TreeGrafter"/>
</dbReference>
<keyword evidence="4" id="KW-0963">Cytoplasm</keyword>
<comment type="similarity">
    <text evidence="2">Belongs to the Fur family.</text>
</comment>
<evidence type="ECO:0000313" key="14">
    <source>
        <dbReference type="EMBL" id="QMS57480.1"/>
    </source>
</evidence>
<evidence type="ECO:0000256" key="7">
    <source>
        <dbReference type="ARBA" id="ARBA00022833"/>
    </source>
</evidence>
<feature type="binding site" evidence="11">
    <location>
        <position position="94"/>
    </location>
    <ligand>
        <name>Zn(2+)</name>
        <dbReference type="ChEBI" id="CHEBI:29105"/>
    </ligand>
</feature>
<evidence type="ECO:0000256" key="12">
    <source>
        <dbReference type="PIRSR" id="PIRSR602481-2"/>
    </source>
</evidence>
<feature type="compositionally biased region" description="Low complexity" evidence="13">
    <location>
        <begin position="151"/>
        <end position="165"/>
    </location>
</feature>
<evidence type="ECO:0000256" key="2">
    <source>
        <dbReference type="ARBA" id="ARBA00007957"/>
    </source>
</evidence>
<evidence type="ECO:0000256" key="3">
    <source>
        <dbReference type="ARBA" id="ARBA00011738"/>
    </source>
</evidence>
<keyword evidence="6 11" id="KW-0479">Metal-binding</keyword>
<dbReference type="GO" id="GO:0005829">
    <property type="term" value="C:cytosol"/>
    <property type="evidence" value="ECO:0007669"/>
    <property type="project" value="TreeGrafter"/>
</dbReference>
<dbReference type="Gene3D" id="3.30.1490.190">
    <property type="match status" value="1"/>
</dbReference>
<organism evidence="14 15">
    <name type="scientific">Kocuria varians</name>
    <name type="common">Micrococcus varians</name>
    <dbReference type="NCBI Taxonomy" id="1272"/>
    <lineage>
        <taxon>Bacteria</taxon>
        <taxon>Bacillati</taxon>
        <taxon>Actinomycetota</taxon>
        <taxon>Actinomycetes</taxon>
        <taxon>Micrococcales</taxon>
        <taxon>Micrococcaceae</taxon>
        <taxon>Kocuria</taxon>
    </lineage>
</organism>
<dbReference type="PANTHER" id="PTHR33202">
    <property type="entry name" value="ZINC UPTAKE REGULATION PROTEIN"/>
    <property type="match status" value="1"/>
</dbReference>
<dbReference type="PANTHER" id="PTHR33202:SF2">
    <property type="entry name" value="FERRIC UPTAKE REGULATION PROTEIN"/>
    <property type="match status" value="1"/>
</dbReference>
<keyword evidence="9" id="KW-0238">DNA-binding</keyword>
<protein>
    <submittedName>
        <fullName evidence="14">Zinc uptake regulation protein</fullName>
    </submittedName>
</protein>
<feature type="binding site" evidence="11">
    <location>
        <position position="131"/>
    </location>
    <ligand>
        <name>Zn(2+)</name>
        <dbReference type="ChEBI" id="CHEBI:29105"/>
    </ligand>
</feature>
<dbReference type="InterPro" id="IPR036388">
    <property type="entry name" value="WH-like_DNA-bd_sf"/>
</dbReference>
<dbReference type="InterPro" id="IPR036390">
    <property type="entry name" value="WH_DNA-bd_sf"/>
</dbReference>
<reference evidence="14 15" key="2">
    <citation type="submission" date="2020-07" db="EMBL/GenBank/DDBJ databases">
        <title>Genome of starter culture bacteria Kocuria salsicia reveals its technological properties and safety for usage in meat industry.</title>
        <authorList>
            <person name="Michael M."/>
            <person name="Konstantin K."/>
            <person name="Evgenii K."/>
            <person name="Galina S."/>
            <person name="Oksana K."/>
            <person name="Andrei L."/>
        </authorList>
    </citation>
    <scope>NUCLEOTIDE SEQUENCE [LARGE SCALE GENOMIC DNA]</scope>
    <source>
        <strain evidence="14 15">80</strain>
    </source>
</reference>
<feature type="binding site" evidence="12">
    <location>
        <position position="106"/>
    </location>
    <ligand>
        <name>Fe cation</name>
        <dbReference type="ChEBI" id="CHEBI:24875"/>
    </ligand>
</feature>
<sequence length="195" mass="21132">MTTRKTQHAEVRNTKQRRAVVGALQHLDDFISTQDLHRVLQEREEPVSLATTYRILQSMAELGQVDVLRSADGEAIYRRCEAEHHHHHLVCRSCGAAVELEAPQVESWAEQTARRYGYADVDHTVEISGICAECAAAARAESGGRPEDQQASGSPAETGPAPSAGTGTGTSGPQDETRATTSSAAHGSRTRGRYR</sequence>
<evidence type="ECO:0000256" key="8">
    <source>
        <dbReference type="ARBA" id="ARBA00023015"/>
    </source>
</evidence>